<organism evidence="2">
    <name type="scientific">Anguilla anguilla</name>
    <name type="common">European freshwater eel</name>
    <name type="synonym">Muraena anguilla</name>
    <dbReference type="NCBI Taxonomy" id="7936"/>
    <lineage>
        <taxon>Eukaryota</taxon>
        <taxon>Metazoa</taxon>
        <taxon>Chordata</taxon>
        <taxon>Craniata</taxon>
        <taxon>Vertebrata</taxon>
        <taxon>Euteleostomi</taxon>
        <taxon>Actinopterygii</taxon>
        <taxon>Neopterygii</taxon>
        <taxon>Teleostei</taxon>
        <taxon>Anguilliformes</taxon>
        <taxon>Anguillidae</taxon>
        <taxon>Anguilla</taxon>
    </lineage>
</organism>
<evidence type="ECO:0000256" key="1">
    <source>
        <dbReference type="SAM" id="Phobius"/>
    </source>
</evidence>
<dbReference type="EMBL" id="GBXM01098634">
    <property type="protein sequence ID" value="JAH09943.1"/>
    <property type="molecule type" value="Transcribed_RNA"/>
</dbReference>
<dbReference type="AlphaFoldDB" id="A0A0E9XMN2"/>
<reference evidence="2" key="2">
    <citation type="journal article" date="2015" name="Fish Shellfish Immunol.">
        <title>Early steps in the European eel (Anguilla anguilla)-Vibrio vulnificus interaction in the gills: Role of the RtxA13 toxin.</title>
        <authorList>
            <person name="Callol A."/>
            <person name="Pajuelo D."/>
            <person name="Ebbesson L."/>
            <person name="Teles M."/>
            <person name="MacKenzie S."/>
            <person name="Amaro C."/>
        </authorList>
    </citation>
    <scope>NUCLEOTIDE SEQUENCE</scope>
</reference>
<name>A0A0E9XMN2_ANGAN</name>
<keyword evidence="1" id="KW-0472">Membrane</keyword>
<proteinExistence type="predicted"/>
<feature type="transmembrane region" description="Helical" evidence="1">
    <location>
        <begin position="12"/>
        <end position="30"/>
    </location>
</feature>
<accession>A0A0E9XMN2</accession>
<keyword evidence="1" id="KW-0812">Transmembrane</keyword>
<protein>
    <submittedName>
        <fullName evidence="2">Uncharacterized protein</fullName>
    </submittedName>
</protein>
<reference evidence="2" key="1">
    <citation type="submission" date="2014-11" db="EMBL/GenBank/DDBJ databases">
        <authorList>
            <person name="Amaro Gonzalez C."/>
        </authorList>
    </citation>
    <scope>NUCLEOTIDE SEQUENCE</scope>
</reference>
<keyword evidence="1" id="KW-1133">Transmembrane helix</keyword>
<sequence length="50" mass="6230">MVLLQHKYCFKLFFFQVMLWLFVLLLYSHLNCSCNINYFFISFPFQQCYS</sequence>
<evidence type="ECO:0000313" key="2">
    <source>
        <dbReference type="EMBL" id="JAI03905.1"/>
    </source>
</evidence>
<dbReference type="EMBL" id="GBXM01004673">
    <property type="protein sequence ID" value="JAI03905.1"/>
    <property type="molecule type" value="Transcribed_RNA"/>
</dbReference>